<dbReference type="InterPro" id="IPR050333">
    <property type="entry name" value="SLRP"/>
</dbReference>
<protein>
    <submittedName>
        <fullName evidence="3">Uncharacterized protein</fullName>
    </submittedName>
</protein>
<sequence>MDDVKESANKPVDMSSQGVLEVPNSIDVNTDHLDISGNKLKVLGENLARLTNLTGLEAYTNELGSDFKTKATALTPMVQLTKLKAVNLYNNKLAKLTSELGGLADMEEFNISGNKLMQVQDGAFAQWSKLKVLNLYSNNLVMIGSEVFTPLVSIEEVRLYENKLEKMPDLKADSYPSLTIFEIHKNNIKEIADDYFTKTPALERLNLYGQAAKLTNLPSSITSCASLKGLQAQENGLEKIPAGPWPETLETLFLQDNPLVKEVPASLAKCPKLLRVNIGGLQCKDDAEMKKLEAAMQKIVMSQTDDSGRPNGIIWGLSGQKL</sequence>
<evidence type="ECO:0000313" key="3">
    <source>
        <dbReference type="EMBL" id="CAD9429506.1"/>
    </source>
</evidence>
<name>A0A7S2CLL7_9EUKA</name>
<organism evidence="3">
    <name type="scientific">Haptolina brevifila</name>
    <dbReference type="NCBI Taxonomy" id="156173"/>
    <lineage>
        <taxon>Eukaryota</taxon>
        <taxon>Haptista</taxon>
        <taxon>Haptophyta</taxon>
        <taxon>Prymnesiophyceae</taxon>
        <taxon>Prymnesiales</taxon>
        <taxon>Prymnesiaceae</taxon>
        <taxon>Haptolina</taxon>
    </lineage>
</organism>
<keyword evidence="1" id="KW-0433">Leucine-rich repeat</keyword>
<dbReference type="EMBL" id="HBGU01018280">
    <property type="protein sequence ID" value="CAD9429506.1"/>
    <property type="molecule type" value="Transcribed_RNA"/>
</dbReference>
<dbReference type="InterPro" id="IPR003591">
    <property type="entry name" value="Leu-rich_rpt_typical-subtyp"/>
</dbReference>
<dbReference type="Pfam" id="PF13855">
    <property type="entry name" value="LRR_8"/>
    <property type="match status" value="1"/>
</dbReference>
<evidence type="ECO:0000256" key="2">
    <source>
        <dbReference type="ARBA" id="ARBA00022737"/>
    </source>
</evidence>
<dbReference type="SUPFAM" id="SSF52058">
    <property type="entry name" value="L domain-like"/>
    <property type="match status" value="1"/>
</dbReference>
<gene>
    <name evidence="3" type="ORF">CBRE1094_LOCUS9932</name>
</gene>
<dbReference type="InterPro" id="IPR032675">
    <property type="entry name" value="LRR_dom_sf"/>
</dbReference>
<keyword evidence="2" id="KW-0677">Repeat</keyword>
<evidence type="ECO:0000256" key="1">
    <source>
        <dbReference type="ARBA" id="ARBA00022614"/>
    </source>
</evidence>
<dbReference type="AlphaFoldDB" id="A0A7S2CLL7"/>
<proteinExistence type="predicted"/>
<accession>A0A7S2CLL7</accession>
<dbReference type="InterPro" id="IPR001611">
    <property type="entry name" value="Leu-rich_rpt"/>
</dbReference>
<dbReference type="PANTHER" id="PTHR45712">
    <property type="entry name" value="AGAP008170-PA"/>
    <property type="match status" value="1"/>
</dbReference>
<reference evidence="3" key="1">
    <citation type="submission" date="2021-01" db="EMBL/GenBank/DDBJ databases">
        <authorList>
            <person name="Corre E."/>
            <person name="Pelletier E."/>
            <person name="Niang G."/>
            <person name="Scheremetjew M."/>
            <person name="Finn R."/>
            <person name="Kale V."/>
            <person name="Holt S."/>
            <person name="Cochrane G."/>
            <person name="Meng A."/>
            <person name="Brown T."/>
            <person name="Cohen L."/>
        </authorList>
    </citation>
    <scope>NUCLEOTIDE SEQUENCE</scope>
    <source>
        <strain evidence="3">UTEX LB 985</strain>
    </source>
</reference>
<dbReference type="Gene3D" id="3.80.10.10">
    <property type="entry name" value="Ribonuclease Inhibitor"/>
    <property type="match status" value="1"/>
</dbReference>
<dbReference type="SMART" id="SM00369">
    <property type="entry name" value="LRR_TYP"/>
    <property type="match status" value="3"/>
</dbReference>
<dbReference type="GO" id="GO:0005615">
    <property type="term" value="C:extracellular space"/>
    <property type="evidence" value="ECO:0007669"/>
    <property type="project" value="TreeGrafter"/>
</dbReference>
<dbReference type="PANTHER" id="PTHR45712:SF22">
    <property type="entry name" value="INSULIN-LIKE GROWTH FACTOR-BINDING PROTEIN COMPLEX ACID LABILE SUBUNIT"/>
    <property type="match status" value="1"/>
</dbReference>